<dbReference type="STRING" id="1220583.GOACH_06_01090"/>
<dbReference type="RefSeq" id="WP_005174006.1">
    <property type="nucleotide sequence ID" value="NZ_BANR01000006.1"/>
</dbReference>
<dbReference type="eggNOG" id="ENOG5031VUB">
    <property type="taxonomic scope" value="Bacteria"/>
</dbReference>
<evidence type="ECO:0000313" key="1">
    <source>
        <dbReference type="EMBL" id="GAC48612.1"/>
    </source>
</evidence>
<dbReference type="OrthoDB" id="4377094at2"/>
<evidence type="ECO:0000313" key="2">
    <source>
        <dbReference type="Proteomes" id="UP000010988"/>
    </source>
</evidence>
<reference evidence="1 2" key="1">
    <citation type="submission" date="2012-12" db="EMBL/GenBank/DDBJ databases">
        <title>Whole genome shotgun sequence of Gordonia aichiensis NBRC 108223.</title>
        <authorList>
            <person name="Isaki-Nakamura S."/>
            <person name="Hosoyama A."/>
            <person name="Tsuchikane K."/>
            <person name="Ando Y."/>
            <person name="Baba S."/>
            <person name="Ohji S."/>
            <person name="Hamada M."/>
            <person name="Tamura T."/>
            <person name="Yamazoe A."/>
            <person name="Yamazaki S."/>
            <person name="Fujita N."/>
        </authorList>
    </citation>
    <scope>NUCLEOTIDE SEQUENCE [LARGE SCALE GENOMIC DNA]</scope>
    <source>
        <strain evidence="1 2">NBRC 108223</strain>
    </source>
</reference>
<comment type="caution">
    <text evidence="1">The sequence shown here is derived from an EMBL/GenBank/DDBJ whole genome shotgun (WGS) entry which is preliminary data.</text>
</comment>
<dbReference type="EMBL" id="BANR01000006">
    <property type="protein sequence ID" value="GAC48612.1"/>
    <property type="molecule type" value="Genomic_DNA"/>
</dbReference>
<dbReference type="AlphaFoldDB" id="L7KKY6"/>
<protein>
    <submittedName>
        <fullName evidence="1">Uncharacterized protein</fullName>
    </submittedName>
</protein>
<gene>
    <name evidence="1" type="ORF">GOACH_06_01090</name>
</gene>
<sequence length="148" mass="15668">MSADAALGRIGRVPGDLRILTDRVADDVVDDCLGRLALVVVDVTDIGATDVVGDALAQWQSARRVSIDTRRRLEAALVQRDIDGLAAHRASDLHSQRENFRAARGLACLAIVFGTVGGPRYRLREAAYEASVALGGSAGVVGVLVEFT</sequence>
<proteinExistence type="predicted"/>
<name>L7KKY6_9ACTN</name>
<dbReference type="Proteomes" id="UP000010988">
    <property type="component" value="Unassembled WGS sequence"/>
</dbReference>
<keyword evidence="2" id="KW-1185">Reference proteome</keyword>
<accession>L7KKY6</accession>
<organism evidence="1 2">
    <name type="scientific">Gordonia aichiensis NBRC 108223</name>
    <dbReference type="NCBI Taxonomy" id="1220583"/>
    <lineage>
        <taxon>Bacteria</taxon>
        <taxon>Bacillati</taxon>
        <taxon>Actinomycetota</taxon>
        <taxon>Actinomycetes</taxon>
        <taxon>Mycobacteriales</taxon>
        <taxon>Gordoniaceae</taxon>
        <taxon>Gordonia</taxon>
    </lineage>
</organism>